<evidence type="ECO:0000256" key="3">
    <source>
        <dbReference type="ARBA" id="ARBA00023163"/>
    </source>
</evidence>
<protein>
    <submittedName>
        <fullName evidence="6">DNA-binding transcriptional regulator, IclR family</fullName>
    </submittedName>
</protein>
<dbReference type="GO" id="GO:0045892">
    <property type="term" value="P:negative regulation of DNA-templated transcription"/>
    <property type="evidence" value="ECO:0007669"/>
    <property type="project" value="TreeGrafter"/>
</dbReference>
<sequence length="250" mass="27516">MSQTVQRAIDILEFCSVRPRTLLEIADMIGVHRTTALRLVQTLAGGGLIRRDERGLYGVGFRLAALADSALRQFDLRTMVHPFILDLSERVGQTVQFAVPDGDAVVYVDKIEPADSIHLDTRIGGQVVVQTAGVSKALLAFMDPEQRDRIVDGITFRPFTSSSITSREEFLRRLDEVRDTGWAYDDGEYEEISNCIAAPVWNHAGTAAGAISITAIKSQMDLTRLRELLPDLLETARAVSESLGWSPTAS</sequence>
<keyword evidence="1" id="KW-0805">Transcription regulation</keyword>
<dbReference type="Proteomes" id="UP000182652">
    <property type="component" value="Unassembled WGS sequence"/>
</dbReference>
<dbReference type="EMBL" id="FNSN01000003">
    <property type="protein sequence ID" value="SEB61862.1"/>
    <property type="molecule type" value="Genomic_DNA"/>
</dbReference>
<dbReference type="SUPFAM" id="SSF55781">
    <property type="entry name" value="GAF domain-like"/>
    <property type="match status" value="1"/>
</dbReference>
<dbReference type="SUPFAM" id="SSF46785">
    <property type="entry name" value="Winged helix' DNA-binding domain"/>
    <property type="match status" value="1"/>
</dbReference>
<dbReference type="InterPro" id="IPR014757">
    <property type="entry name" value="Tscrpt_reg_IclR_C"/>
</dbReference>
<dbReference type="RefSeq" id="WP_066216250.1">
    <property type="nucleotide sequence ID" value="NZ_FNSN01000003.1"/>
</dbReference>
<dbReference type="Gene3D" id="1.10.10.10">
    <property type="entry name" value="Winged helix-like DNA-binding domain superfamily/Winged helix DNA-binding domain"/>
    <property type="match status" value="1"/>
</dbReference>
<gene>
    <name evidence="6" type="ORF">SAMN04489745_0793</name>
</gene>
<feature type="domain" description="HTH iclR-type" evidence="4">
    <location>
        <begin position="2"/>
        <end position="61"/>
    </location>
</feature>
<evidence type="ECO:0000313" key="6">
    <source>
        <dbReference type="EMBL" id="SEB61862.1"/>
    </source>
</evidence>
<dbReference type="PANTHER" id="PTHR30136">
    <property type="entry name" value="HELIX-TURN-HELIX TRANSCRIPTIONAL REGULATOR, ICLR FAMILY"/>
    <property type="match status" value="1"/>
</dbReference>
<keyword evidence="2 6" id="KW-0238">DNA-binding</keyword>
<dbReference type="PANTHER" id="PTHR30136:SF24">
    <property type="entry name" value="HTH-TYPE TRANSCRIPTIONAL REPRESSOR ALLR"/>
    <property type="match status" value="1"/>
</dbReference>
<dbReference type="InterPro" id="IPR005471">
    <property type="entry name" value="Tscrpt_reg_IclR_N"/>
</dbReference>
<dbReference type="Pfam" id="PF09339">
    <property type="entry name" value="HTH_IclR"/>
    <property type="match status" value="1"/>
</dbReference>
<keyword evidence="7" id="KW-1185">Reference proteome</keyword>
<name>A0A1H4KVA4_9MICC</name>
<dbReference type="STRING" id="156980.SAMN04489745_0793"/>
<evidence type="ECO:0000256" key="1">
    <source>
        <dbReference type="ARBA" id="ARBA00023015"/>
    </source>
</evidence>
<dbReference type="SMART" id="SM00346">
    <property type="entry name" value="HTH_ICLR"/>
    <property type="match status" value="1"/>
</dbReference>
<dbReference type="InterPro" id="IPR036388">
    <property type="entry name" value="WH-like_DNA-bd_sf"/>
</dbReference>
<evidence type="ECO:0000259" key="5">
    <source>
        <dbReference type="PROSITE" id="PS51078"/>
    </source>
</evidence>
<dbReference type="Gene3D" id="3.30.450.40">
    <property type="match status" value="1"/>
</dbReference>
<dbReference type="PROSITE" id="PS51077">
    <property type="entry name" value="HTH_ICLR"/>
    <property type="match status" value="1"/>
</dbReference>
<accession>A0A1H4KVA4</accession>
<dbReference type="InterPro" id="IPR029016">
    <property type="entry name" value="GAF-like_dom_sf"/>
</dbReference>
<evidence type="ECO:0000259" key="4">
    <source>
        <dbReference type="PROSITE" id="PS51077"/>
    </source>
</evidence>
<dbReference type="GO" id="GO:0003700">
    <property type="term" value="F:DNA-binding transcription factor activity"/>
    <property type="evidence" value="ECO:0007669"/>
    <property type="project" value="TreeGrafter"/>
</dbReference>
<organism evidence="6 7">
    <name type="scientific">Arthrobacter woluwensis</name>
    <dbReference type="NCBI Taxonomy" id="156980"/>
    <lineage>
        <taxon>Bacteria</taxon>
        <taxon>Bacillati</taxon>
        <taxon>Actinomycetota</taxon>
        <taxon>Actinomycetes</taxon>
        <taxon>Micrococcales</taxon>
        <taxon>Micrococcaceae</taxon>
        <taxon>Arthrobacter</taxon>
    </lineage>
</organism>
<feature type="domain" description="IclR-ED" evidence="5">
    <location>
        <begin position="62"/>
        <end position="245"/>
    </location>
</feature>
<keyword evidence="3" id="KW-0804">Transcription</keyword>
<proteinExistence type="predicted"/>
<evidence type="ECO:0000256" key="2">
    <source>
        <dbReference type="ARBA" id="ARBA00023125"/>
    </source>
</evidence>
<dbReference type="PROSITE" id="PS51078">
    <property type="entry name" value="ICLR_ED"/>
    <property type="match status" value="1"/>
</dbReference>
<reference evidence="6 7" key="1">
    <citation type="submission" date="2016-10" db="EMBL/GenBank/DDBJ databases">
        <authorList>
            <person name="de Groot N.N."/>
        </authorList>
    </citation>
    <scope>NUCLEOTIDE SEQUENCE [LARGE SCALE GENOMIC DNA]</scope>
    <source>
        <strain evidence="6 7">DSM 10495</strain>
    </source>
</reference>
<dbReference type="Pfam" id="PF01614">
    <property type="entry name" value="IclR_C"/>
    <property type="match status" value="1"/>
</dbReference>
<evidence type="ECO:0000313" key="7">
    <source>
        <dbReference type="Proteomes" id="UP000182652"/>
    </source>
</evidence>
<dbReference type="AlphaFoldDB" id="A0A1H4KVA4"/>
<dbReference type="InterPro" id="IPR036390">
    <property type="entry name" value="WH_DNA-bd_sf"/>
</dbReference>
<dbReference type="GO" id="GO:0003677">
    <property type="term" value="F:DNA binding"/>
    <property type="evidence" value="ECO:0007669"/>
    <property type="project" value="UniProtKB-KW"/>
</dbReference>
<dbReference type="InterPro" id="IPR050707">
    <property type="entry name" value="HTH_MetabolicPath_Reg"/>
</dbReference>